<evidence type="ECO:0000313" key="3">
    <source>
        <dbReference type="Proteomes" id="UP000683428"/>
    </source>
</evidence>
<keyword evidence="3" id="KW-1185">Reference proteome</keyword>
<evidence type="ECO:0000313" key="2">
    <source>
        <dbReference type="EMBL" id="QWT50409.1"/>
    </source>
</evidence>
<organism evidence="2 3">
    <name type="scientific">Azospira inquinata</name>
    <dbReference type="NCBI Taxonomy" id="2785627"/>
    <lineage>
        <taxon>Bacteria</taxon>
        <taxon>Pseudomonadati</taxon>
        <taxon>Pseudomonadota</taxon>
        <taxon>Betaproteobacteria</taxon>
        <taxon>Rhodocyclales</taxon>
        <taxon>Rhodocyclaceae</taxon>
        <taxon>Azospira</taxon>
    </lineage>
</organism>
<dbReference type="EMBL" id="CP064782">
    <property type="protein sequence ID" value="QWT50409.1"/>
    <property type="molecule type" value="Genomic_DNA"/>
</dbReference>
<dbReference type="KEGG" id="aiq:Azoinq_07440"/>
<proteinExistence type="predicted"/>
<reference evidence="2" key="1">
    <citation type="submission" date="2020-11" db="EMBL/GenBank/DDBJ databases">
        <title>Azospira inquinata sp. nov.</title>
        <authorList>
            <person name="Moe W.M."/>
            <person name="Mikes M.C."/>
        </authorList>
    </citation>
    <scope>NUCLEOTIDE SEQUENCE</scope>
    <source>
        <strain evidence="2">Azo-3</strain>
    </source>
</reference>
<dbReference type="AlphaFoldDB" id="A0A975SPY9"/>
<feature type="chain" id="PRO_5036687715" evidence="1">
    <location>
        <begin position="21"/>
        <end position="99"/>
    </location>
</feature>
<name>A0A975SPY9_9RHOO</name>
<feature type="signal peptide" evidence="1">
    <location>
        <begin position="1"/>
        <end position="20"/>
    </location>
</feature>
<keyword evidence="1" id="KW-0732">Signal</keyword>
<gene>
    <name evidence="2" type="ORF">Azoinq_07440</name>
</gene>
<accession>A0A975SPY9</accession>
<protein>
    <submittedName>
        <fullName evidence="2">Uncharacterized protein</fullName>
    </submittedName>
</protein>
<evidence type="ECO:0000256" key="1">
    <source>
        <dbReference type="SAM" id="SignalP"/>
    </source>
</evidence>
<dbReference type="PROSITE" id="PS51257">
    <property type="entry name" value="PROKAR_LIPOPROTEIN"/>
    <property type="match status" value="1"/>
</dbReference>
<sequence length="99" mass="10803">MKRLFAIPVVLFLVACGVSKVEGTYSSNMTGVTEQKMSFTFKKDGTARMSIGGTALPMEMPYEVNGKTIKVTGQNGDIVFTVLDDGDLLTEGMRLKKEM</sequence>
<dbReference type="Proteomes" id="UP000683428">
    <property type="component" value="Chromosome"/>
</dbReference>
<dbReference type="RefSeq" id="WP_216130429.1">
    <property type="nucleotide sequence ID" value="NZ_CP064782.1"/>
</dbReference>